<dbReference type="AlphaFoldDB" id="A0A9P5LDQ3"/>
<reference evidence="1" key="1">
    <citation type="submission" date="2020-03" db="EMBL/GenBank/DDBJ databases">
        <title>Draft Genome Sequence of Cylindrodendrum hubeiense.</title>
        <authorList>
            <person name="Buettner E."/>
            <person name="Kellner H."/>
        </authorList>
    </citation>
    <scope>NUCLEOTIDE SEQUENCE</scope>
    <source>
        <strain evidence="1">IHI 201604</strain>
    </source>
</reference>
<accession>A0A9P5LDQ3</accession>
<evidence type="ECO:0000313" key="2">
    <source>
        <dbReference type="Proteomes" id="UP000722485"/>
    </source>
</evidence>
<keyword evidence="2" id="KW-1185">Reference proteome</keyword>
<proteinExistence type="predicted"/>
<comment type="caution">
    <text evidence="1">The sequence shown here is derived from an EMBL/GenBank/DDBJ whole genome shotgun (WGS) entry which is preliminary data.</text>
</comment>
<name>A0A9P5LDQ3_9HYPO</name>
<organism evidence="1 2">
    <name type="scientific">Cylindrodendrum hubeiense</name>
    <dbReference type="NCBI Taxonomy" id="595255"/>
    <lineage>
        <taxon>Eukaryota</taxon>
        <taxon>Fungi</taxon>
        <taxon>Dikarya</taxon>
        <taxon>Ascomycota</taxon>
        <taxon>Pezizomycotina</taxon>
        <taxon>Sordariomycetes</taxon>
        <taxon>Hypocreomycetidae</taxon>
        <taxon>Hypocreales</taxon>
        <taxon>Nectriaceae</taxon>
        <taxon>Cylindrodendrum</taxon>
    </lineage>
</organism>
<dbReference type="EMBL" id="JAANBB010000186">
    <property type="protein sequence ID" value="KAF7547175.1"/>
    <property type="molecule type" value="Genomic_DNA"/>
</dbReference>
<protein>
    <submittedName>
        <fullName evidence="1">Uncharacterized protein</fullName>
    </submittedName>
</protein>
<sequence>MFIMAFRLGLSGVYPNDYVLLEFTQLGERDSDCRVFEGVLLNPITADMWQREARAMHAPLCQTEQWPSNSSDQSASNAQQFIDINDDHVKTIDIPFRHHIPQGIKESQLGLHYVRWNY</sequence>
<gene>
    <name evidence="1" type="ORF">G7Z17_g7907</name>
</gene>
<evidence type="ECO:0000313" key="1">
    <source>
        <dbReference type="EMBL" id="KAF7547175.1"/>
    </source>
</evidence>
<dbReference type="Proteomes" id="UP000722485">
    <property type="component" value="Unassembled WGS sequence"/>
</dbReference>